<dbReference type="EMBL" id="OX459122">
    <property type="protein sequence ID" value="CAI9107019.1"/>
    <property type="molecule type" value="Genomic_DNA"/>
</dbReference>
<organism evidence="1 2">
    <name type="scientific">Oldenlandia corymbosa var. corymbosa</name>
    <dbReference type="NCBI Taxonomy" id="529605"/>
    <lineage>
        <taxon>Eukaryota</taxon>
        <taxon>Viridiplantae</taxon>
        <taxon>Streptophyta</taxon>
        <taxon>Embryophyta</taxon>
        <taxon>Tracheophyta</taxon>
        <taxon>Spermatophyta</taxon>
        <taxon>Magnoliopsida</taxon>
        <taxon>eudicotyledons</taxon>
        <taxon>Gunneridae</taxon>
        <taxon>Pentapetalae</taxon>
        <taxon>asterids</taxon>
        <taxon>lamiids</taxon>
        <taxon>Gentianales</taxon>
        <taxon>Rubiaceae</taxon>
        <taxon>Rubioideae</taxon>
        <taxon>Spermacoceae</taxon>
        <taxon>Hedyotis-Oldenlandia complex</taxon>
        <taxon>Oldenlandia</taxon>
    </lineage>
</organism>
<dbReference type="Proteomes" id="UP001161247">
    <property type="component" value="Chromosome 5"/>
</dbReference>
<sequence>MGSNKGFLKERFLVEAEGGNREYEFGREIQFSKIGNDQEFLRPRPPPATKMGRWKAVAVRLQIMILWHTWTAVRKSAPSYPSMKHGVRAMWRRNFCLCSSVTNGS</sequence>
<proteinExistence type="predicted"/>
<accession>A0AAV1DJ60</accession>
<protein>
    <submittedName>
        <fullName evidence="1">OLC1v1006284C1</fullName>
    </submittedName>
</protein>
<gene>
    <name evidence="1" type="ORF">OLC1_LOCUS15425</name>
</gene>
<evidence type="ECO:0000313" key="1">
    <source>
        <dbReference type="EMBL" id="CAI9107019.1"/>
    </source>
</evidence>
<reference evidence="1" key="1">
    <citation type="submission" date="2023-03" db="EMBL/GenBank/DDBJ databases">
        <authorList>
            <person name="Julca I."/>
        </authorList>
    </citation>
    <scope>NUCLEOTIDE SEQUENCE</scope>
</reference>
<keyword evidence="2" id="KW-1185">Reference proteome</keyword>
<evidence type="ECO:0000313" key="2">
    <source>
        <dbReference type="Proteomes" id="UP001161247"/>
    </source>
</evidence>
<name>A0AAV1DJ60_OLDCO</name>
<dbReference type="AlphaFoldDB" id="A0AAV1DJ60"/>